<comment type="caution">
    <text evidence="1">The sequence shown here is derived from an EMBL/GenBank/DDBJ whole genome shotgun (WGS) entry which is preliminary data.</text>
</comment>
<dbReference type="Proteomes" id="UP000585970">
    <property type="component" value="Unassembled WGS sequence"/>
</dbReference>
<reference evidence="1 2" key="1">
    <citation type="submission" date="2020-08" db="EMBL/GenBank/DDBJ databases">
        <title>Genomic Encyclopedia of Type Strains, Phase IV (KMG-IV): sequencing the most valuable type-strain genomes for metagenomic binning, comparative biology and taxonomic classification.</title>
        <authorList>
            <person name="Goeker M."/>
        </authorList>
    </citation>
    <scope>NUCLEOTIDE SEQUENCE [LARGE SCALE GENOMIC DNA]</scope>
    <source>
        <strain evidence="1 2">DSM 100694</strain>
    </source>
</reference>
<keyword evidence="2" id="KW-1185">Reference proteome</keyword>
<dbReference type="EMBL" id="JACIFE010000012">
    <property type="protein sequence ID" value="MBB4076827.1"/>
    <property type="molecule type" value="Genomic_DNA"/>
</dbReference>
<dbReference type="AlphaFoldDB" id="A0A840E1H6"/>
<accession>A0A840E1H6</accession>
<proteinExistence type="predicted"/>
<evidence type="ECO:0000313" key="1">
    <source>
        <dbReference type="EMBL" id="MBB4076827.1"/>
    </source>
</evidence>
<gene>
    <name evidence="1" type="ORF">GGR08_001137</name>
</gene>
<protein>
    <submittedName>
        <fullName evidence="1">Uncharacterized protein</fullName>
    </submittedName>
</protein>
<name>A0A840E1H6_9HYPH</name>
<organism evidence="1 2">
    <name type="scientific">Bartonella fuyuanensis</name>
    <dbReference type="NCBI Taxonomy" id="1460968"/>
    <lineage>
        <taxon>Bacteria</taxon>
        <taxon>Pseudomonadati</taxon>
        <taxon>Pseudomonadota</taxon>
        <taxon>Alphaproteobacteria</taxon>
        <taxon>Hyphomicrobiales</taxon>
        <taxon>Bartonellaceae</taxon>
        <taxon>Bartonella</taxon>
    </lineage>
</organism>
<evidence type="ECO:0000313" key="2">
    <source>
        <dbReference type="Proteomes" id="UP000585970"/>
    </source>
</evidence>
<sequence length="52" mass="5626">MEATTQYTSSRGLLRLVLLEPATLVTEIAMSASECFHLPSTIARAISFETAP</sequence>